<keyword evidence="4" id="KW-1185">Reference proteome</keyword>
<dbReference type="Pfam" id="PF02719">
    <property type="entry name" value="Polysacc_synt_2"/>
    <property type="match status" value="1"/>
</dbReference>
<reference evidence="3 4" key="1">
    <citation type="submission" date="2019-05" db="EMBL/GenBank/DDBJ databases">
        <title>Tamlana fucoidanivorans sp. nov., isolated from the surface of algae collected from Fujian province in China.</title>
        <authorList>
            <person name="Li J."/>
        </authorList>
    </citation>
    <scope>NUCLEOTIDE SEQUENCE [LARGE SCALE GENOMIC DNA]</scope>
    <source>
        <strain evidence="3 4">CW2-9</strain>
    </source>
</reference>
<organism evidence="3 4">
    <name type="scientific">Allotamlana fucoidanivorans</name>
    <dbReference type="NCBI Taxonomy" id="2583814"/>
    <lineage>
        <taxon>Bacteria</taxon>
        <taxon>Pseudomonadati</taxon>
        <taxon>Bacteroidota</taxon>
        <taxon>Flavobacteriia</taxon>
        <taxon>Flavobacteriales</taxon>
        <taxon>Flavobacteriaceae</taxon>
        <taxon>Allotamlana</taxon>
    </lineage>
</organism>
<accession>A0A5C4SRI0</accession>
<dbReference type="OrthoDB" id="9803111at2"/>
<protein>
    <submittedName>
        <fullName evidence="3">NAD-dependent epimerase/dehydratase family protein</fullName>
    </submittedName>
</protein>
<dbReference type="InterPro" id="IPR051203">
    <property type="entry name" value="Polysaccharide_Synthase-Rel"/>
</dbReference>
<evidence type="ECO:0000259" key="2">
    <source>
        <dbReference type="Pfam" id="PF02719"/>
    </source>
</evidence>
<dbReference type="AlphaFoldDB" id="A0A5C4SRI0"/>
<dbReference type="InterPro" id="IPR003869">
    <property type="entry name" value="Polysac_CapD-like"/>
</dbReference>
<dbReference type="SUPFAM" id="SSF51735">
    <property type="entry name" value="NAD(P)-binding Rossmann-fold domains"/>
    <property type="match status" value="1"/>
</dbReference>
<dbReference type="EMBL" id="VDCS01000002">
    <property type="protein sequence ID" value="TNJ46449.1"/>
    <property type="molecule type" value="Genomic_DNA"/>
</dbReference>
<name>A0A5C4SRI0_9FLAO</name>
<proteinExistence type="inferred from homology"/>
<evidence type="ECO:0000313" key="3">
    <source>
        <dbReference type="EMBL" id="TNJ46449.1"/>
    </source>
</evidence>
<dbReference type="PANTHER" id="PTHR43318:SF1">
    <property type="entry name" value="POLYSACCHARIDE BIOSYNTHESIS PROTEIN EPSC-RELATED"/>
    <property type="match status" value="1"/>
</dbReference>
<evidence type="ECO:0000313" key="4">
    <source>
        <dbReference type="Proteomes" id="UP000308713"/>
    </source>
</evidence>
<dbReference type="RefSeq" id="WP_139694820.1">
    <property type="nucleotide sequence ID" value="NZ_CP074074.1"/>
</dbReference>
<dbReference type="InterPro" id="IPR036291">
    <property type="entry name" value="NAD(P)-bd_dom_sf"/>
</dbReference>
<dbReference type="Gene3D" id="3.40.50.720">
    <property type="entry name" value="NAD(P)-binding Rossmann-like Domain"/>
    <property type="match status" value="1"/>
</dbReference>
<dbReference type="Proteomes" id="UP000308713">
    <property type="component" value="Unassembled WGS sequence"/>
</dbReference>
<comment type="similarity">
    <text evidence="1">Belongs to the polysaccharide synthase family.</text>
</comment>
<comment type="caution">
    <text evidence="3">The sequence shown here is derived from an EMBL/GenBank/DDBJ whole genome shotgun (WGS) entry which is preliminary data.</text>
</comment>
<dbReference type="PANTHER" id="PTHR43318">
    <property type="entry name" value="UDP-N-ACETYLGLUCOSAMINE 4,6-DEHYDRATASE"/>
    <property type="match status" value="1"/>
</dbReference>
<gene>
    <name evidence="3" type="ORF">FGF67_02150</name>
</gene>
<feature type="domain" description="Polysaccharide biosynthesis protein CapD-like" evidence="2">
    <location>
        <begin position="39"/>
        <end position="320"/>
    </location>
</feature>
<evidence type="ECO:0000256" key="1">
    <source>
        <dbReference type="ARBA" id="ARBA00007430"/>
    </source>
</evidence>
<sequence length="356" mass="40552">MKDSLNKRIDTLIASTKLFPWLRETKEQIEPFDFSNEIILITGAAGSLGSELTKQLTLCKFHKLILVDFSETASYILLQDLKLESNETIFFELLDISKRHAVKAVFKKHKPTMVIHAAAYKHVPLLETNPYAAIQNNIFGTEILAELALEFSVKTFIFISTDKAVKPKNIMGMTKSVCEKRLEHYNCLNKTLFISARFGNIIGSNGSVLPLFKRQMEQHNSITITNAKASRYFMTKTKACQLILHLASFKRKASNIYTFQMGDAIRILDVANRLIDISSNTFPNISLEIKTLRPGEKTEESIISDNEILQNTHHPDIFQILPKEEKSNRKTAWPEVLEINLETSTTKIKSILKRFT</sequence>